<dbReference type="Proteomes" id="UP000542742">
    <property type="component" value="Unassembled WGS sequence"/>
</dbReference>
<feature type="transmembrane region" description="Helical" evidence="2">
    <location>
        <begin position="20"/>
        <end position="45"/>
    </location>
</feature>
<keyword evidence="2" id="KW-0812">Transmembrane</keyword>
<keyword evidence="4" id="KW-1185">Reference proteome</keyword>
<keyword evidence="2" id="KW-1133">Transmembrane helix</keyword>
<keyword evidence="2" id="KW-0472">Membrane</keyword>
<dbReference type="AlphaFoldDB" id="A0A7W7CU98"/>
<evidence type="ECO:0000313" key="3">
    <source>
        <dbReference type="EMBL" id="MBB4694812.1"/>
    </source>
</evidence>
<comment type="caution">
    <text evidence="3">The sequence shown here is derived from an EMBL/GenBank/DDBJ whole genome shotgun (WGS) entry which is preliminary data.</text>
</comment>
<evidence type="ECO:0000313" key="4">
    <source>
        <dbReference type="Proteomes" id="UP000542742"/>
    </source>
</evidence>
<gene>
    <name evidence="3" type="ORF">BKA14_004960</name>
</gene>
<proteinExistence type="predicted"/>
<evidence type="ECO:0000256" key="1">
    <source>
        <dbReference type="SAM" id="MobiDB-lite"/>
    </source>
</evidence>
<evidence type="ECO:0000256" key="2">
    <source>
        <dbReference type="SAM" id="Phobius"/>
    </source>
</evidence>
<dbReference type="EMBL" id="JACHMF010000001">
    <property type="protein sequence ID" value="MBB4694812.1"/>
    <property type="molecule type" value="Genomic_DNA"/>
</dbReference>
<accession>A0A7W7CU98</accession>
<feature type="region of interest" description="Disordered" evidence="1">
    <location>
        <begin position="83"/>
        <end position="110"/>
    </location>
</feature>
<dbReference type="RefSeq" id="WP_239093439.1">
    <property type="nucleotide sequence ID" value="NZ_BOMC01000069.1"/>
</dbReference>
<sequence>MTVVRINWEYRRLGALRLSISFTVLVYVIIPAAVIGLIVALTFAGTRDEKQPDRRYRPGRPYDFRPIWFLAAPEQVVGASGRPALTGPVLEDSSGARVQPGSTGGASDSW</sequence>
<protein>
    <submittedName>
        <fullName evidence="3">Uncharacterized protein</fullName>
    </submittedName>
</protein>
<name>A0A7W7CU98_9ACTN</name>
<reference evidence="3 4" key="1">
    <citation type="submission" date="2020-08" db="EMBL/GenBank/DDBJ databases">
        <title>Sequencing the genomes of 1000 actinobacteria strains.</title>
        <authorList>
            <person name="Klenk H.-P."/>
        </authorList>
    </citation>
    <scope>NUCLEOTIDE SEQUENCE [LARGE SCALE GENOMIC DNA]</scope>
    <source>
        <strain evidence="3 4">DSM 45518</strain>
    </source>
</reference>
<organism evidence="3 4">
    <name type="scientific">Paractinoplanes abujensis</name>
    <dbReference type="NCBI Taxonomy" id="882441"/>
    <lineage>
        <taxon>Bacteria</taxon>
        <taxon>Bacillati</taxon>
        <taxon>Actinomycetota</taxon>
        <taxon>Actinomycetes</taxon>
        <taxon>Micromonosporales</taxon>
        <taxon>Micromonosporaceae</taxon>
        <taxon>Paractinoplanes</taxon>
    </lineage>
</organism>